<keyword evidence="1" id="KW-0677">Repeat</keyword>
<dbReference type="Pfam" id="PF00013">
    <property type="entry name" value="KH_1"/>
    <property type="match status" value="1"/>
</dbReference>
<dbReference type="SMART" id="SM00322">
    <property type="entry name" value="KH"/>
    <property type="match status" value="1"/>
</dbReference>
<feature type="domain" description="K Homology" evidence="3">
    <location>
        <begin position="8"/>
        <end position="78"/>
    </location>
</feature>
<evidence type="ECO:0000256" key="1">
    <source>
        <dbReference type="ARBA" id="ARBA00022737"/>
    </source>
</evidence>
<name>A0A8S2YL66_9BILA</name>
<dbReference type="InterPro" id="IPR004087">
    <property type="entry name" value="KH_dom"/>
</dbReference>
<dbReference type="InterPro" id="IPR036612">
    <property type="entry name" value="KH_dom_type_1_sf"/>
</dbReference>
<feature type="non-terminal residue" evidence="4">
    <location>
        <position position="1"/>
    </location>
</feature>
<comment type="caution">
    <text evidence="4">The sequence shown here is derived from an EMBL/GenBank/DDBJ whole genome shotgun (WGS) entry which is preliminary data.</text>
</comment>
<protein>
    <recommendedName>
        <fullName evidence="3">K Homology domain-containing protein</fullName>
    </recommendedName>
</protein>
<dbReference type="PANTHER" id="PTHR10288">
    <property type="entry name" value="KH DOMAIN CONTAINING RNA BINDING PROTEIN"/>
    <property type="match status" value="1"/>
</dbReference>
<keyword evidence="2" id="KW-0694">RNA-binding</keyword>
<sequence length="82" mass="8867">RDGNYSQPVQTKQVTIQNELGGAIIGRRGAKISQIRQKSGASITLDDPTPDSNDRIITVIGTQIQINDALYLLQTAVKKSGM</sequence>
<evidence type="ECO:0000313" key="5">
    <source>
        <dbReference type="Proteomes" id="UP000682733"/>
    </source>
</evidence>
<dbReference type="SUPFAM" id="SSF54791">
    <property type="entry name" value="Eukaryotic type KH-domain (KH-domain type I)"/>
    <property type="match status" value="1"/>
</dbReference>
<gene>
    <name evidence="4" type="ORF">TMI583_LOCUS50045</name>
</gene>
<dbReference type="Proteomes" id="UP000682733">
    <property type="component" value="Unassembled WGS sequence"/>
</dbReference>
<dbReference type="PROSITE" id="PS50084">
    <property type="entry name" value="KH_TYPE_1"/>
    <property type="match status" value="1"/>
</dbReference>
<accession>A0A8S2YL66</accession>
<dbReference type="GO" id="GO:0003723">
    <property type="term" value="F:RNA binding"/>
    <property type="evidence" value="ECO:0007669"/>
    <property type="project" value="UniProtKB-UniRule"/>
</dbReference>
<dbReference type="EMBL" id="CAJOBA010115496">
    <property type="protein sequence ID" value="CAF4566180.1"/>
    <property type="molecule type" value="Genomic_DNA"/>
</dbReference>
<dbReference type="InterPro" id="IPR004088">
    <property type="entry name" value="KH_dom_type_1"/>
</dbReference>
<evidence type="ECO:0000256" key="2">
    <source>
        <dbReference type="PROSITE-ProRule" id="PRU00117"/>
    </source>
</evidence>
<dbReference type="Gene3D" id="3.30.1370.10">
    <property type="entry name" value="K Homology domain, type 1"/>
    <property type="match status" value="1"/>
</dbReference>
<organism evidence="4 5">
    <name type="scientific">Didymodactylos carnosus</name>
    <dbReference type="NCBI Taxonomy" id="1234261"/>
    <lineage>
        <taxon>Eukaryota</taxon>
        <taxon>Metazoa</taxon>
        <taxon>Spiralia</taxon>
        <taxon>Gnathifera</taxon>
        <taxon>Rotifera</taxon>
        <taxon>Eurotatoria</taxon>
        <taxon>Bdelloidea</taxon>
        <taxon>Philodinida</taxon>
        <taxon>Philodinidae</taxon>
        <taxon>Didymodactylos</taxon>
    </lineage>
</organism>
<evidence type="ECO:0000313" key="4">
    <source>
        <dbReference type="EMBL" id="CAF4566180.1"/>
    </source>
</evidence>
<proteinExistence type="predicted"/>
<evidence type="ECO:0000259" key="3">
    <source>
        <dbReference type="SMART" id="SM00322"/>
    </source>
</evidence>
<dbReference type="AlphaFoldDB" id="A0A8S2YL66"/>
<reference evidence="4" key="1">
    <citation type="submission" date="2021-02" db="EMBL/GenBank/DDBJ databases">
        <authorList>
            <person name="Nowell W R."/>
        </authorList>
    </citation>
    <scope>NUCLEOTIDE SEQUENCE</scope>
</reference>